<accession>A0ABV1RF35</accession>
<protein>
    <submittedName>
        <fullName evidence="4">Leucine-rich repeat domain-containing protein</fullName>
    </submittedName>
</protein>
<dbReference type="PANTHER" id="PTHR46652:SF3">
    <property type="entry name" value="LEUCINE-RICH REPEAT-CONTAINING PROTEIN 9"/>
    <property type="match status" value="1"/>
</dbReference>
<dbReference type="InterPro" id="IPR055414">
    <property type="entry name" value="LRR_R13L4/SHOC2-like"/>
</dbReference>
<dbReference type="InterPro" id="IPR001611">
    <property type="entry name" value="Leu-rich_rpt"/>
</dbReference>
<evidence type="ECO:0000313" key="5">
    <source>
        <dbReference type="Proteomes" id="UP001467690"/>
    </source>
</evidence>
<reference evidence="4 5" key="1">
    <citation type="submission" date="2024-06" db="EMBL/GenBank/DDBJ databases">
        <authorList>
            <person name="Chen R.Y."/>
        </authorList>
    </citation>
    <scope>NUCLEOTIDE SEQUENCE [LARGE SCALE GENOMIC DNA]</scope>
    <source>
        <strain evidence="4 5">D2</strain>
    </source>
</reference>
<dbReference type="SUPFAM" id="SSF52058">
    <property type="entry name" value="L domain-like"/>
    <property type="match status" value="1"/>
</dbReference>
<evidence type="ECO:0000313" key="4">
    <source>
        <dbReference type="EMBL" id="MER2491538.1"/>
    </source>
</evidence>
<dbReference type="PANTHER" id="PTHR46652">
    <property type="entry name" value="LEUCINE-RICH REPEAT AND IQ DOMAIN-CONTAINING PROTEIN 1-RELATED"/>
    <property type="match status" value="1"/>
</dbReference>
<dbReference type="InterPro" id="IPR032675">
    <property type="entry name" value="LRR_dom_sf"/>
</dbReference>
<feature type="domain" description="Disease resistance R13L4/SHOC-2-like LRR" evidence="3">
    <location>
        <begin position="142"/>
        <end position="285"/>
    </location>
</feature>
<keyword evidence="1" id="KW-0433">Leucine-rich repeat</keyword>
<sequence>MKKPEIQRIPFRNIKVPENGTVAIIRDENPESIVETVNSEHIDAISINCSRGWTRQDCSFLSEIRNLKALDIMTGPLMGVNSIEAMPSLEDVHITAVTDEKINFGNLVNLKSCSLYWWPGASSIFNCFQLEELHLDEIRLDDYSVMSNLVNLKRLGIYNSDIKSLEWIGKLSNLEELDLSNCRRLERFDELAELPKLKKLIINGCAKLNNIDFVSKLSELEWLNISDNRSIKSLSPLKNLFNLKIFFFTGSTIIEDGNLSALETLPKLSVLNFNGKKQYSHKLAIKWGWENLDNPNVLFNLLTKK</sequence>
<evidence type="ECO:0000256" key="2">
    <source>
        <dbReference type="ARBA" id="ARBA00022737"/>
    </source>
</evidence>
<dbReference type="InterPro" id="IPR050836">
    <property type="entry name" value="SDS22/Internalin_LRR"/>
</dbReference>
<evidence type="ECO:0000256" key="1">
    <source>
        <dbReference type="ARBA" id="ARBA00022614"/>
    </source>
</evidence>
<organism evidence="4 5">
    <name type="scientific">Catenovulum sediminis</name>
    <dbReference type="NCBI Taxonomy" id="1740262"/>
    <lineage>
        <taxon>Bacteria</taxon>
        <taxon>Pseudomonadati</taxon>
        <taxon>Pseudomonadota</taxon>
        <taxon>Gammaproteobacteria</taxon>
        <taxon>Alteromonadales</taxon>
        <taxon>Alteromonadaceae</taxon>
        <taxon>Catenovulum</taxon>
    </lineage>
</organism>
<dbReference type="PROSITE" id="PS51450">
    <property type="entry name" value="LRR"/>
    <property type="match status" value="2"/>
</dbReference>
<dbReference type="Proteomes" id="UP001467690">
    <property type="component" value="Unassembled WGS sequence"/>
</dbReference>
<dbReference type="RefSeq" id="WP_350401145.1">
    <property type="nucleotide sequence ID" value="NZ_JBELOE010000131.1"/>
</dbReference>
<dbReference type="Gene3D" id="3.80.10.10">
    <property type="entry name" value="Ribonuclease Inhibitor"/>
    <property type="match status" value="1"/>
</dbReference>
<dbReference type="EMBL" id="JBELOE010000131">
    <property type="protein sequence ID" value="MER2491538.1"/>
    <property type="molecule type" value="Genomic_DNA"/>
</dbReference>
<proteinExistence type="predicted"/>
<keyword evidence="2" id="KW-0677">Repeat</keyword>
<keyword evidence="5" id="KW-1185">Reference proteome</keyword>
<evidence type="ECO:0000259" key="3">
    <source>
        <dbReference type="Pfam" id="PF23598"/>
    </source>
</evidence>
<comment type="caution">
    <text evidence="4">The sequence shown here is derived from an EMBL/GenBank/DDBJ whole genome shotgun (WGS) entry which is preliminary data.</text>
</comment>
<name>A0ABV1RF35_9ALTE</name>
<gene>
    <name evidence="4" type="ORF">ABS311_06550</name>
</gene>
<dbReference type="Pfam" id="PF23598">
    <property type="entry name" value="LRR_14"/>
    <property type="match status" value="1"/>
</dbReference>